<organism evidence="1">
    <name type="scientific">gut metagenome</name>
    <dbReference type="NCBI Taxonomy" id="749906"/>
    <lineage>
        <taxon>unclassified sequences</taxon>
        <taxon>metagenomes</taxon>
        <taxon>organismal metagenomes</taxon>
    </lineage>
</organism>
<sequence length="70" mass="7794">MLANSSSLLTKRLLRPGTWLELEITSNSVIEFSAAKFSNLAKVASPMPRRGTLIIRSRLKPSLGLKITRR</sequence>
<accession>J9G6M1</accession>
<dbReference type="EMBL" id="AMCI01005980">
    <property type="protein sequence ID" value="EJW95134.1"/>
    <property type="molecule type" value="Genomic_DNA"/>
</dbReference>
<name>J9G6M1_9ZZZZ</name>
<reference evidence="1" key="1">
    <citation type="journal article" date="2012" name="PLoS ONE">
        <title>Gene sets for utilization of primary and secondary nutrition supplies in the distal gut of endangered iberian lynx.</title>
        <authorList>
            <person name="Alcaide M."/>
            <person name="Messina E."/>
            <person name="Richter M."/>
            <person name="Bargiela R."/>
            <person name="Peplies J."/>
            <person name="Huws S.A."/>
            <person name="Newbold C.J."/>
            <person name="Golyshin P.N."/>
            <person name="Simon M.A."/>
            <person name="Lopez G."/>
            <person name="Yakimov M.M."/>
            <person name="Ferrer M."/>
        </authorList>
    </citation>
    <scope>NUCLEOTIDE SEQUENCE</scope>
</reference>
<protein>
    <submittedName>
        <fullName evidence="1">Uncharacterized protein</fullName>
    </submittedName>
</protein>
<evidence type="ECO:0000313" key="1">
    <source>
        <dbReference type="EMBL" id="EJW95134.1"/>
    </source>
</evidence>
<comment type="caution">
    <text evidence="1">The sequence shown here is derived from an EMBL/GenBank/DDBJ whole genome shotgun (WGS) entry which is preliminary data.</text>
</comment>
<gene>
    <name evidence="1" type="ORF">EVA_16758</name>
</gene>
<dbReference type="AlphaFoldDB" id="J9G6M1"/>
<proteinExistence type="predicted"/>